<dbReference type="EMBL" id="CP007775">
    <property type="protein sequence ID" value="AJD02353.1"/>
    <property type="molecule type" value="Genomic_DNA"/>
</dbReference>
<dbReference type="KEGG" id="cln:UPTC3659_1526"/>
<sequence>MKIIQQFFINIERDDIDSSMKNLVSDGIINSIDIMSLVMEIEKYYKKPLSIDFITPENFENFENMKKMLDEAMK</sequence>
<name>A0A0A8HXC3_CAMLA</name>
<dbReference type="SUPFAM" id="SSF47336">
    <property type="entry name" value="ACP-like"/>
    <property type="match status" value="1"/>
</dbReference>
<proteinExistence type="predicted"/>
<dbReference type="Gene3D" id="1.10.1200.10">
    <property type="entry name" value="ACP-like"/>
    <property type="match status" value="1"/>
</dbReference>
<dbReference type="InterPro" id="IPR036736">
    <property type="entry name" value="ACP-like_sf"/>
</dbReference>
<dbReference type="RefSeq" id="WP_039626969.1">
    <property type="nucleotide sequence ID" value="NZ_CP007775.1"/>
</dbReference>
<accession>A0A0A8HXC3</accession>
<dbReference type="OrthoDB" id="5360412at2"/>
<evidence type="ECO:0000313" key="1">
    <source>
        <dbReference type="EMBL" id="AJD02353.1"/>
    </source>
</evidence>
<organism evidence="1 2">
    <name type="scientific">Campylobacter lari NCTC 11845</name>
    <dbReference type="NCBI Taxonomy" id="1388749"/>
    <lineage>
        <taxon>Bacteria</taxon>
        <taxon>Pseudomonadati</taxon>
        <taxon>Campylobacterota</taxon>
        <taxon>Epsilonproteobacteria</taxon>
        <taxon>Campylobacterales</taxon>
        <taxon>Campylobacteraceae</taxon>
        <taxon>Campylobacter</taxon>
    </lineage>
</organism>
<dbReference type="HOGENOM" id="CLU_108696_19_2_7"/>
<protein>
    <submittedName>
        <fullName evidence="1">Acyl carrier protein</fullName>
    </submittedName>
</protein>
<gene>
    <name evidence="1" type="primary">acpP2</name>
    <name evidence="1" type="ORF">UPTC3659_1526</name>
</gene>
<dbReference type="AlphaFoldDB" id="A0A0A8HXC3"/>
<evidence type="ECO:0000313" key="2">
    <source>
        <dbReference type="Proteomes" id="UP000031130"/>
    </source>
</evidence>
<dbReference type="Proteomes" id="UP000031130">
    <property type="component" value="Chromosome"/>
</dbReference>
<reference evidence="1 2" key="1">
    <citation type="journal article" date="2014" name="Genome Biol. Evol.">
        <title>Comparative Genomics of the Campylobacter lari Group.</title>
        <authorList>
            <person name="Miller W.G."/>
            <person name="Yee E."/>
            <person name="Chapman M.H."/>
            <person name="Smith T.P."/>
            <person name="Bono J.L."/>
            <person name="Huynh S."/>
            <person name="Parker C.T."/>
            <person name="Vandamme P."/>
            <person name="Luong K."/>
            <person name="Korlach J."/>
        </authorList>
    </citation>
    <scope>NUCLEOTIDE SEQUENCE [LARGE SCALE GENOMIC DNA]</scope>
    <source>
        <strain evidence="2">RM3659</strain>
    </source>
</reference>